<dbReference type="STRING" id="525919.Apre_0820"/>
<dbReference type="KEGG" id="apr:Apre_0820"/>
<organism evidence="2 3">
    <name type="scientific">Anaerococcus prevotii (strain ATCC 9321 / DSM 20548 / JCM 6508 / NCTC 11806 / PC1)</name>
    <name type="common">Peptostreptococcus prevotii</name>
    <name type="synonym">Peptococcus prevotii</name>
    <dbReference type="NCBI Taxonomy" id="525919"/>
    <lineage>
        <taxon>Bacteria</taxon>
        <taxon>Bacillati</taxon>
        <taxon>Bacillota</taxon>
        <taxon>Tissierellia</taxon>
        <taxon>Tissierellales</taxon>
        <taxon>Peptoniphilaceae</taxon>
        <taxon>Anaerococcus</taxon>
    </lineage>
</organism>
<reference evidence="2 3" key="1">
    <citation type="journal article" date="2009" name="Stand. Genomic Sci.">
        <title>Complete genome sequence of Anaerococcus prevotii type strain (PC1).</title>
        <authorList>
            <person name="Labutti K."/>
            <person name="Pukall R."/>
            <person name="Steenblock K."/>
            <person name="Glavina Del Rio T."/>
            <person name="Tice H."/>
            <person name="Copeland A."/>
            <person name="Cheng J.F."/>
            <person name="Lucas S."/>
            <person name="Chen F."/>
            <person name="Nolan M."/>
            <person name="Bruce D."/>
            <person name="Goodwin L."/>
            <person name="Pitluck S."/>
            <person name="Ivanova N."/>
            <person name="Mavromatis K."/>
            <person name="Ovchinnikova G."/>
            <person name="Pati A."/>
            <person name="Chen A."/>
            <person name="Palaniappan K."/>
            <person name="Land M."/>
            <person name="Hauser L."/>
            <person name="Chang Y.J."/>
            <person name="Jeffries C.D."/>
            <person name="Chain P."/>
            <person name="Saunders E."/>
            <person name="Brettin T."/>
            <person name="Detter J.C."/>
            <person name="Han C."/>
            <person name="Goker M."/>
            <person name="Bristow J."/>
            <person name="Eisen J.A."/>
            <person name="Markowitz V."/>
            <person name="Hugenholtz P."/>
            <person name="Kyrpides N.C."/>
            <person name="Klenk H.P."/>
            <person name="Lapidus A."/>
        </authorList>
    </citation>
    <scope>NUCLEOTIDE SEQUENCE [LARGE SCALE GENOMIC DNA]</scope>
    <source>
        <strain evidence="3">ATCC 9321 / DSM 20548 / JCM 6508 / NCTC 11806 / PC1</strain>
    </source>
</reference>
<feature type="domain" description="DUF7448" evidence="1">
    <location>
        <begin position="16"/>
        <end position="118"/>
    </location>
</feature>
<dbReference type="eggNOG" id="ENOG5033NUK">
    <property type="taxonomic scope" value="Bacteria"/>
</dbReference>
<dbReference type="EMBL" id="CP001708">
    <property type="protein sequence ID" value="ACV28848.1"/>
    <property type="molecule type" value="Genomic_DNA"/>
</dbReference>
<dbReference type="InterPro" id="IPR055871">
    <property type="entry name" value="DUF7448"/>
</dbReference>
<proteinExistence type="predicted"/>
<dbReference type="Pfam" id="PF24240">
    <property type="entry name" value="DUF7448"/>
    <property type="match status" value="1"/>
</dbReference>
<dbReference type="RefSeq" id="WP_015777751.1">
    <property type="nucleotide sequence ID" value="NC_013171.1"/>
</dbReference>
<dbReference type="AlphaFoldDB" id="C7RH87"/>
<name>C7RH87_ANAPD</name>
<keyword evidence="3" id="KW-1185">Reference proteome</keyword>
<evidence type="ECO:0000313" key="3">
    <source>
        <dbReference type="Proteomes" id="UP000002294"/>
    </source>
</evidence>
<sequence length="142" mass="16263">MTFWEDYKTDKDLGKKLIGKKIVEWDEDYLKLDDDTIITIEMTESDCCATAGGEFKDIKLEAVITDIRFGEPEEEVNEDWYGETEAKREIVFIHNLNPIGKANMYADNGNGNCYYSVCAFKINDIYYAPLGSCGEILEEVEE</sequence>
<evidence type="ECO:0000259" key="1">
    <source>
        <dbReference type="Pfam" id="PF24240"/>
    </source>
</evidence>
<protein>
    <recommendedName>
        <fullName evidence="1">DUF7448 domain-containing protein</fullName>
    </recommendedName>
</protein>
<gene>
    <name evidence="2" type="ordered locus">Apre_0820</name>
</gene>
<dbReference type="Proteomes" id="UP000002294">
    <property type="component" value="Chromosome"/>
</dbReference>
<evidence type="ECO:0000313" key="2">
    <source>
        <dbReference type="EMBL" id="ACV28848.1"/>
    </source>
</evidence>
<dbReference type="OrthoDB" id="2339608at2"/>
<accession>C7RH87</accession>
<dbReference type="HOGENOM" id="CLU_150614_0_0_9"/>